<evidence type="ECO:0000256" key="2">
    <source>
        <dbReference type="ARBA" id="ARBA00022475"/>
    </source>
</evidence>
<dbReference type="AlphaFoldDB" id="A0A1G5K6Q1"/>
<evidence type="ECO:0000256" key="6">
    <source>
        <dbReference type="ARBA" id="ARBA00023136"/>
    </source>
</evidence>
<feature type="transmembrane region" description="Helical" evidence="7">
    <location>
        <begin position="222"/>
        <end position="240"/>
    </location>
</feature>
<dbReference type="GO" id="GO:0005886">
    <property type="term" value="C:plasma membrane"/>
    <property type="evidence" value="ECO:0007669"/>
    <property type="project" value="UniProtKB-SubCell"/>
</dbReference>
<feature type="transmembrane region" description="Helical" evidence="7">
    <location>
        <begin position="277"/>
        <end position="295"/>
    </location>
</feature>
<dbReference type="InterPro" id="IPR004681">
    <property type="entry name" value="TRAP_DctM"/>
</dbReference>
<dbReference type="EMBL" id="FMVT01000024">
    <property type="protein sequence ID" value="SCY96305.1"/>
    <property type="molecule type" value="Genomic_DNA"/>
</dbReference>
<feature type="transmembrane region" description="Helical" evidence="7">
    <location>
        <begin position="172"/>
        <end position="193"/>
    </location>
</feature>
<dbReference type="InterPro" id="IPR010656">
    <property type="entry name" value="DctM"/>
</dbReference>
<keyword evidence="5 7" id="KW-1133">Transmembrane helix</keyword>
<evidence type="ECO:0000256" key="7">
    <source>
        <dbReference type="RuleBase" id="RU369079"/>
    </source>
</evidence>
<evidence type="ECO:0000256" key="5">
    <source>
        <dbReference type="ARBA" id="ARBA00022989"/>
    </source>
</evidence>
<keyword evidence="3 7" id="KW-0997">Cell inner membrane</keyword>
<feature type="transmembrane region" description="Helical" evidence="7">
    <location>
        <begin position="97"/>
        <end position="125"/>
    </location>
</feature>
<name>A0A1G5K6Q1_9RHOB</name>
<reference evidence="9 10" key="1">
    <citation type="submission" date="2016-10" db="EMBL/GenBank/DDBJ databases">
        <authorList>
            <person name="de Groot N.N."/>
        </authorList>
    </citation>
    <scope>NUCLEOTIDE SEQUENCE [LARGE SCALE GENOMIC DNA]</scope>
    <source>
        <strain evidence="9 10">CGMCC 1.8925</strain>
    </source>
</reference>
<evidence type="ECO:0000259" key="8">
    <source>
        <dbReference type="Pfam" id="PF06808"/>
    </source>
</evidence>
<dbReference type="PANTHER" id="PTHR33362:SF5">
    <property type="entry name" value="C4-DICARBOXYLATE TRAP TRANSPORTER LARGE PERMEASE PROTEIN DCTM"/>
    <property type="match status" value="1"/>
</dbReference>
<sequence>MIEPFIVLAVLLALIGIGAPIFLALGAAGMLGLYMARGAMALFFGPTSLFAQLNSFELLALPLFVLMGNFLSATPVGENLYRAAALWFSRIRGGLGVATVGASTMFGAVSGVSIAGVAAIGSIAVPQMLARGYSQRLAAGSVVSSGALAMLIPPSVPLIIYGAVSGVSVSDLFIGGIVPGLLLAFTLAAYIWIRATLNPDEAPLEYEGPPDWGARLRSLGGLWHAALLVSVVLGVIYTGVATPSEAGAFGAIGAMFLAGIVFRSLTWARLWQILASSARISGAILLIMGCARIFGDYLNLIRVPDAVSQALTQTGLQPFFILMLVMLALLVLGMLVDAVSLIVVTTPILLPLILALGYDPLWFGIILVMNLEMAVITPPVGLNLYTLKAVAPVLPIETIIRSVLPFVLLQFAVLTLFVLVPELALWLPGLAR</sequence>
<dbReference type="STRING" id="336292.SAMN05660710_03723"/>
<feature type="transmembrane region" description="Helical" evidence="7">
    <location>
        <begin position="6"/>
        <end position="35"/>
    </location>
</feature>
<evidence type="ECO:0000313" key="9">
    <source>
        <dbReference type="EMBL" id="SCY96305.1"/>
    </source>
</evidence>
<proteinExistence type="inferred from homology"/>
<keyword evidence="7" id="KW-0813">Transport</keyword>
<keyword evidence="6 7" id="KW-0472">Membrane</keyword>
<keyword evidence="2" id="KW-1003">Cell membrane</keyword>
<feature type="transmembrane region" description="Helical" evidence="7">
    <location>
        <begin position="137"/>
        <end position="160"/>
    </location>
</feature>
<feature type="transmembrane region" description="Helical" evidence="7">
    <location>
        <begin position="315"/>
        <end position="332"/>
    </location>
</feature>
<protein>
    <recommendedName>
        <fullName evidence="7">TRAP transporter large permease protein</fullName>
    </recommendedName>
</protein>
<comment type="function">
    <text evidence="7">Part of the tripartite ATP-independent periplasmic (TRAP) transport system.</text>
</comment>
<keyword evidence="10" id="KW-1185">Reference proteome</keyword>
<comment type="similarity">
    <text evidence="7">Belongs to the TRAP transporter large permease family.</text>
</comment>
<dbReference type="Pfam" id="PF06808">
    <property type="entry name" value="DctM"/>
    <property type="match status" value="1"/>
</dbReference>
<accession>A0A1G5K6Q1</accession>
<evidence type="ECO:0000313" key="10">
    <source>
        <dbReference type="Proteomes" id="UP000199502"/>
    </source>
</evidence>
<feature type="domain" description="TRAP C4-dicarboxylate transport system permease DctM subunit" evidence="8">
    <location>
        <begin position="8"/>
        <end position="423"/>
    </location>
</feature>
<dbReference type="Proteomes" id="UP000199502">
    <property type="component" value="Unassembled WGS sequence"/>
</dbReference>
<feature type="transmembrane region" description="Helical" evidence="7">
    <location>
        <begin position="406"/>
        <end position="427"/>
    </location>
</feature>
<dbReference type="PIRSF" id="PIRSF006066">
    <property type="entry name" value="HI0050"/>
    <property type="match status" value="1"/>
</dbReference>
<feature type="transmembrane region" description="Helical" evidence="7">
    <location>
        <begin position="246"/>
        <end position="265"/>
    </location>
</feature>
<dbReference type="GO" id="GO:0022857">
    <property type="term" value="F:transmembrane transporter activity"/>
    <property type="evidence" value="ECO:0007669"/>
    <property type="project" value="UniProtKB-UniRule"/>
</dbReference>
<dbReference type="OrthoDB" id="9790209at2"/>
<feature type="transmembrane region" description="Helical" evidence="7">
    <location>
        <begin position="339"/>
        <end position="356"/>
    </location>
</feature>
<dbReference type="PANTHER" id="PTHR33362">
    <property type="entry name" value="SIALIC ACID TRAP TRANSPORTER PERMEASE PROTEIN SIAT-RELATED"/>
    <property type="match status" value="1"/>
</dbReference>
<comment type="subunit">
    <text evidence="7">The complex comprises the extracytoplasmic solute receptor protein and the two transmembrane proteins.</text>
</comment>
<evidence type="ECO:0000256" key="1">
    <source>
        <dbReference type="ARBA" id="ARBA00004429"/>
    </source>
</evidence>
<evidence type="ECO:0000256" key="4">
    <source>
        <dbReference type="ARBA" id="ARBA00022692"/>
    </source>
</evidence>
<organism evidence="9 10">
    <name type="scientific">Paracoccus tibetensis</name>
    <dbReference type="NCBI Taxonomy" id="336292"/>
    <lineage>
        <taxon>Bacteria</taxon>
        <taxon>Pseudomonadati</taxon>
        <taxon>Pseudomonadota</taxon>
        <taxon>Alphaproteobacteria</taxon>
        <taxon>Rhodobacterales</taxon>
        <taxon>Paracoccaceae</taxon>
        <taxon>Paracoccus</taxon>
    </lineage>
</organism>
<gene>
    <name evidence="9" type="ORF">SAMN05660710_03723</name>
</gene>
<comment type="subcellular location">
    <subcellularLocation>
        <location evidence="1 7">Cell inner membrane</location>
        <topology evidence="1 7">Multi-pass membrane protein</topology>
    </subcellularLocation>
</comment>
<evidence type="ECO:0000256" key="3">
    <source>
        <dbReference type="ARBA" id="ARBA00022519"/>
    </source>
</evidence>
<feature type="transmembrane region" description="Helical" evidence="7">
    <location>
        <begin position="362"/>
        <end position="385"/>
    </location>
</feature>
<dbReference type="NCBIfam" id="TIGR00786">
    <property type="entry name" value="dctM"/>
    <property type="match status" value="1"/>
</dbReference>
<keyword evidence="4 7" id="KW-0812">Transmembrane</keyword>
<dbReference type="RefSeq" id="WP_090748378.1">
    <property type="nucleotide sequence ID" value="NZ_FMVT01000024.1"/>
</dbReference>